<evidence type="ECO:0000256" key="21">
    <source>
        <dbReference type="SAM" id="Coils"/>
    </source>
</evidence>
<dbReference type="GO" id="GO:0008574">
    <property type="term" value="F:plus-end-directed microtubule motor activity"/>
    <property type="evidence" value="ECO:0007669"/>
    <property type="project" value="UniProtKB-ARBA"/>
</dbReference>
<gene>
    <name evidence="27" type="ORF">CTheo_3317</name>
</gene>
<dbReference type="Gene3D" id="2.60.200.20">
    <property type="match status" value="1"/>
</dbReference>
<dbReference type="CDD" id="cd20335">
    <property type="entry name" value="BRcat_RBR"/>
    <property type="match status" value="1"/>
</dbReference>
<dbReference type="FunFam" id="3.40.850.10:FF:000047">
    <property type="entry name" value="Kinesin family protein"/>
    <property type="match status" value="1"/>
</dbReference>
<feature type="domain" description="PH" evidence="23">
    <location>
        <begin position="1772"/>
        <end position="1872"/>
    </location>
</feature>
<evidence type="ECO:0000256" key="7">
    <source>
        <dbReference type="ARBA" id="ARBA00022679"/>
    </source>
</evidence>
<keyword evidence="8" id="KW-0493">Microtubule</keyword>
<comment type="catalytic activity">
    <reaction evidence="1">
        <text>[E2 ubiquitin-conjugating enzyme]-S-ubiquitinyl-L-cysteine + [acceptor protein]-L-lysine = [E2 ubiquitin-conjugating enzyme]-L-cysteine + [acceptor protein]-N(6)-ubiquitinyl-L-lysine.</text>
        <dbReference type="EC" id="2.3.2.31"/>
    </reaction>
</comment>
<dbReference type="InterPro" id="IPR036961">
    <property type="entry name" value="Kinesin_motor_dom_sf"/>
</dbReference>
<proteinExistence type="inferred from homology"/>
<evidence type="ECO:0000256" key="22">
    <source>
        <dbReference type="SAM" id="MobiDB-lite"/>
    </source>
</evidence>
<evidence type="ECO:0000256" key="3">
    <source>
        <dbReference type="ARBA" id="ARBA00004906"/>
    </source>
</evidence>
<dbReference type="GO" id="GO:0047496">
    <property type="term" value="P:vesicle transport along microtubule"/>
    <property type="evidence" value="ECO:0007669"/>
    <property type="project" value="UniProtKB-ARBA"/>
</dbReference>
<dbReference type="InterPro" id="IPR001849">
    <property type="entry name" value="PH_domain"/>
</dbReference>
<evidence type="ECO:0000259" key="23">
    <source>
        <dbReference type="PROSITE" id="PS50003"/>
    </source>
</evidence>
<dbReference type="SMART" id="SM00129">
    <property type="entry name" value="KISc"/>
    <property type="match status" value="1"/>
</dbReference>
<comment type="caution">
    <text evidence="27">The sequence shown here is derived from an EMBL/GenBank/DDBJ whole genome shotgun (WGS) entry which is preliminary data.</text>
</comment>
<keyword evidence="10" id="KW-0677">Repeat</keyword>
<dbReference type="InterPro" id="IPR032405">
    <property type="entry name" value="Kinesin_assoc"/>
</dbReference>
<keyword evidence="9" id="KW-0479">Metal-binding</keyword>
<dbReference type="InterPro" id="IPR054694">
    <property type="entry name" value="Parkin-like_IBR"/>
</dbReference>
<evidence type="ECO:0000313" key="28">
    <source>
        <dbReference type="Proteomes" id="UP000383932"/>
    </source>
</evidence>
<dbReference type="SUPFAM" id="SSF57850">
    <property type="entry name" value="RING/U-box"/>
    <property type="match status" value="3"/>
</dbReference>
<dbReference type="Pfam" id="PF22605">
    <property type="entry name" value="IBR_2"/>
    <property type="match status" value="1"/>
</dbReference>
<evidence type="ECO:0000256" key="9">
    <source>
        <dbReference type="ARBA" id="ARBA00022723"/>
    </source>
</evidence>
<evidence type="ECO:0000256" key="8">
    <source>
        <dbReference type="ARBA" id="ARBA00022701"/>
    </source>
</evidence>
<dbReference type="Pfam" id="PF12473">
    <property type="entry name" value="DUF3694"/>
    <property type="match status" value="1"/>
</dbReference>
<evidence type="ECO:0000256" key="2">
    <source>
        <dbReference type="ARBA" id="ARBA00004245"/>
    </source>
</evidence>
<evidence type="ECO:0000313" key="27">
    <source>
        <dbReference type="EMBL" id="KAB5593235.1"/>
    </source>
</evidence>
<keyword evidence="18" id="KW-0206">Cytoskeleton</keyword>
<dbReference type="InterPro" id="IPR008984">
    <property type="entry name" value="SMAD_FHA_dom_sf"/>
</dbReference>
<dbReference type="SUPFAM" id="SSF50729">
    <property type="entry name" value="PH domain-like"/>
    <property type="match status" value="1"/>
</dbReference>
<feature type="region of interest" description="Disordered" evidence="22">
    <location>
        <begin position="961"/>
        <end position="998"/>
    </location>
</feature>
<keyword evidence="12 19" id="KW-0863">Zinc-finger</keyword>
<keyword evidence="15 20" id="KW-0067">ATP-binding</keyword>
<dbReference type="OrthoDB" id="3176171at2759"/>
<dbReference type="InterPro" id="IPR013083">
    <property type="entry name" value="Znf_RING/FYVE/PHD"/>
</dbReference>
<dbReference type="SMART" id="SM00647">
    <property type="entry name" value="IBR"/>
    <property type="match status" value="2"/>
</dbReference>
<feature type="compositionally biased region" description="Polar residues" evidence="22">
    <location>
        <begin position="1276"/>
        <end position="1293"/>
    </location>
</feature>
<dbReference type="GO" id="GO:0061630">
    <property type="term" value="F:ubiquitin protein ligase activity"/>
    <property type="evidence" value="ECO:0007669"/>
    <property type="project" value="UniProtKB-EC"/>
</dbReference>
<dbReference type="Pfam" id="PF00169">
    <property type="entry name" value="PH"/>
    <property type="match status" value="1"/>
</dbReference>
<dbReference type="GO" id="GO:0008017">
    <property type="term" value="F:microtubule binding"/>
    <property type="evidence" value="ECO:0007669"/>
    <property type="project" value="InterPro"/>
</dbReference>
<feature type="domain" description="RING-type" evidence="25">
    <location>
        <begin position="46"/>
        <end position="95"/>
    </location>
</feature>
<feature type="binding site" evidence="20">
    <location>
        <begin position="391"/>
        <end position="398"/>
    </location>
    <ligand>
        <name>ATP</name>
        <dbReference type="ChEBI" id="CHEBI:30616"/>
    </ligand>
</feature>
<evidence type="ECO:0000256" key="17">
    <source>
        <dbReference type="ARBA" id="ARBA00023175"/>
    </source>
</evidence>
<dbReference type="PROSITE" id="PS50089">
    <property type="entry name" value="ZF_RING_2"/>
    <property type="match status" value="1"/>
</dbReference>
<name>A0A5N5QN75_9AGAM</name>
<dbReference type="PROSITE" id="PS50003">
    <property type="entry name" value="PH_DOMAIN"/>
    <property type="match status" value="1"/>
</dbReference>
<evidence type="ECO:0000256" key="5">
    <source>
        <dbReference type="ARBA" id="ARBA00022448"/>
    </source>
</evidence>
<dbReference type="GO" id="GO:0008270">
    <property type="term" value="F:zinc ion binding"/>
    <property type="evidence" value="ECO:0007669"/>
    <property type="project" value="UniProtKB-KW"/>
</dbReference>
<dbReference type="Gene3D" id="6.10.250.2520">
    <property type="match status" value="1"/>
</dbReference>
<feature type="compositionally biased region" description="Polar residues" evidence="22">
    <location>
        <begin position="1737"/>
        <end position="1747"/>
    </location>
</feature>
<keyword evidence="5" id="KW-0813">Transport</keyword>
<evidence type="ECO:0000256" key="11">
    <source>
        <dbReference type="ARBA" id="ARBA00022741"/>
    </source>
</evidence>
<evidence type="ECO:0000256" key="10">
    <source>
        <dbReference type="ARBA" id="ARBA00022737"/>
    </source>
</evidence>
<protein>
    <recommendedName>
        <fullName evidence="4">RBR-type E3 ubiquitin transferase</fullName>
        <ecNumber evidence="4">2.3.2.31</ecNumber>
    </recommendedName>
</protein>
<dbReference type="Pfam" id="PF12423">
    <property type="entry name" value="KIF1B"/>
    <property type="match status" value="1"/>
</dbReference>
<evidence type="ECO:0000259" key="26">
    <source>
        <dbReference type="PROSITE" id="PS51873"/>
    </source>
</evidence>
<dbReference type="InterPro" id="IPR044066">
    <property type="entry name" value="TRIAD_supradom"/>
</dbReference>
<evidence type="ECO:0000256" key="20">
    <source>
        <dbReference type="PROSITE-ProRule" id="PRU00283"/>
    </source>
</evidence>
<evidence type="ECO:0000256" key="1">
    <source>
        <dbReference type="ARBA" id="ARBA00001798"/>
    </source>
</evidence>
<feature type="domain" description="RING-type" evidence="26">
    <location>
        <begin position="42"/>
        <end position="279"/>
    </location>
</feature>
<keyword evidence="6" id="KW-0963">Cytoplasm</keyword>
<dbReference type="Pfam" id="PF01485">
    <property type="entry name" value="IBR"/>
    <property type="match status" value="1"/>
</dbReference>
<dbReference type="Gene3D" id="2.30.29.30">
    <property type="entry name" value="Pleckstrin-homology domain (PH domain)/Phosphotyrosine-binding domain (PTB)"/>
    <property type="match status" value="1"/>
</dbReference>
<feature type="region of interest" description="Disordered" evidence="22">
    <location>
        <begin position="1731"/>
        <end position="1751"/>
    </location>
</feature>
<dbReference type="GO" id="GO:0005524">
    <property type="term" value="F:ATP binding"/>
    <property type="evidence" value="ECO:0007669"/>
    <property type="project" value="UniProtKB-UniRule"/>
</dbReference>
<dbReference type="CDD" id="cd22705">
    <property type="entry name" value="FHA_KIF1"/>
    <property type="match status" value="1"/>
</dbReference>
<dbReference type="SUPFAM" id="SSF52540">
    <property type="entry name" value="P-loop containing nucleoside triphosphate hydrolases"/>
    <property type="match status" value="1"/>
</dbReference>
<feature type="coiled-coil region" evidence="21">
    <location>
        <begin position="1020"/>
        <end position="1058"/>
    </location>
</feature>
<dbReference type="PANTHER" id="PTHR47117">
    <property type="entry name" value="STAR-RELATED LIPID TRANSFER PROTEIN 9"/>
    <property type="match status" value="1"/>
</dbReference>
<evidence type="ECO:0000256" key="15">
    <source>
        <dbReference type="ARBA" id="ARBA00022840"/>
    </source>
</evidence>
<comment type="subcellular location">
    <subcellularLocation>
        <location evidence="2">Cytoplasm</location>
        <location evidence="2">Cytoskeleton</location>
    </subcellularLocation>
</comment>
<comment type="pathway">
    <text evidence="3">Protein modification; protein ubiquitination.</text>
</comment>
<comment type="similarity">
    <text evidence="20">Belongs to the TRAFAC class myosin-kinesin ATPase superfamily. Kinesin family.</text>
</comment>
<dbReference type="InterPro" id="IPR001752">
    <property type="entry name" value="Kinesin_motor_dom"/>
</dbReference>
<evidence type="ECO:0000256" key="16">
    <source>
        <dbReference type="ARBA" id="ARBA00023054"/>
    </source>
</evidence>
<keyword evidence="16 21" id="KW-0175">Coiled coil</keyword>
<dbReference type="Proteomes" id="UP000383932">
    <property type="component" value="Unassembled WGS sequence"/>
</dbReference>
<dbReference type="InterPro" id="IPR027417">
    <property type="entry name" value="P-loop_NTPase"/>
</dbReference>
<keyword evidence="11 20" id="KW-0547">Nucleotide-binding</keyword>
<dbReference type="PROSITE" id="PS00411">
    <property type="entry name" value="KINESIN_MOTOR_1"/>
    <property type="match status" value="1"/>
</dbReference>
<keyword evidence="28" id="KW-1185">Reference proteome</keyword>
<dbReference type="Gene3D" id="3.30.40.10">
    <property type="entry name" value="Zinc/RING finger domain, C3HC4 (zinc finger)"/>
    <property type="match status" value="1"/>
</dbReference>
<organism evidence="27 28">
    <name type="scientific">Ceratobasidium theobromae</name>
    <dbReference type="NCBI Taxonomy" id="1582974"/>
    <lineage>
        <taxon>Eukaryota</taxon>
        <taxon>Fungi</taxon>
        <taxon>Dikarya</taxon>
        <taxon>Basidiomycota</taxon>
        <taxon>Agaricomycotina</taxon>
        <taxon>Agaricomycetes</taxon>
        <taxon>Cantharellales</taxon>
        <taxon>Ceratobasidiaceae</taxon>
        <taxon>Ceratobasidium</taxon>
    </lineage>
</organism>
<dbReference type="EC" id="2.3.2.31" evidence="4"/>
<evidence type="ECO:0000256" key="18">
    <source>
        <dbReference type="ARBA" id="ARBA00023212"/>
    </source>
</evidence>
<evidence type="ECO:0000256" key="14">
    <source>
        <dbReference type="ARBA" id="ARBA00022833"/>
    </source>
</evidence>
<feature type="domain" description="Kinesin motor" evidence="24">
    <location>
        <begin position="290"/>
        <end position="646"/>
    </location>
</feature>
<dbReference type="Gene3D" id="3.40.850.10">
    <property type="entry name" value="Kinesin motor domain"/>
    <property type="match status" value="1"/>
</dbReference>
<evidence type="ECO:0000259" key="24">
    <source>
        <dbReference type="PROSITE" id="PS50067"/>
    </source>
</evidence>
<dbReference type="SMART" id="SM00233">
    <property type="entry name" value="PH"/>
    <property type="match status" value="1"/>
</dbReference>
<dbReference type="GO" id="GO:0005546">
    <property type="term" value="F:phosphatidylinositol-4,5-bisphosphate binding"/>
    <property type="evidence" value="ECO:0007669"/>
    <property type="project" value="UniProtKB-ARBA"/>
</dbReference>
<evidence type="ECO:0000256" key="19">
    <source>
        <dbReference type="PROSITE-ProRule" id="PRU00175"/>
    </source>
</evidence>
<dbReference type="PRINTS" id="PR00380">
    <property type="entry name" value="KINESINHEAVY"/>
</dbReference>
<accession>A0A5N5QN75</accession>
<feature type="region of interest" description="Disordered" evidence="22">
    <location>
        <begin position="1276"/>
        <end position="1299"/>
    </location>
</feature>
<keyword evidence="14" id="KW-0862">Zinc</keyword>
<dbReference type="Pfam" id="PF16183">
    <property type="entry name" value="Kinesin_assoc"/>
    <property type="match status" value="1"/>
</dbReference>
<dbReference type="InterPro" id="IPR001841">
    <property type="entry name" value="Znf_RING"/>
</dbReference>
<feature type="region of interest" description="Disordered" evidence="22">
    <location>
        <begin position="319"/>
        <end position="338"/>
    </location>
</feature>
<dbReference type="PROSITE" id="PS51873">
    <property type="entry name" value="TRIAD"/>
    <property type="match status" value="1"/>
</dbReference>
<dbReference type="InterPro" id="IPR011993">
    <property type="entry name" value="PH-like_dom_sf"/>
</dbReference>
<evidence type="ECO:0000256" key="13">
    <source>
        <dbReference type="ARBA" id="ARBA00022786"/>
    </source>
</evidence>
<evidence type="ECO:0000256" key="6">
    <source>
        <dbReference type="ARBA" id="ARBA00022490"/>
    </source>
</evidence>
<dbReference type="Pfam" id="PF00225">
    <property type="entry name" value="Kinesin"/>
    <property type="match status" value="1"/>
</dbReference>
<evidence type="ECO:0000256" key="12">
    <source>
        <dbReference type="ARBA" id="ARBA00022771"/>
    </source>
</evidence>
<dbReference type="CDD" id="cd01365">
    <property type="entry name" value="KISc_KIF1A_KIF1B"/>
    <property type="match status" value="1"/>
</dbReference>
<sequence length="1873" mass="207565">MGAHLSTRQTPVLDQATADTRASKVLPPLPLSLNTSRLDVPLGRRCSVCLEYEGDVDFPVSTPTPGCTHKIDVCTSCLRSYVSSGIQNALSLRCPTLGCIGQMDVDEVRASLGEKHKEEFDRFCEMKVRYLLQSEQALVWCRAPGCGSGQIHVGGAAWPIVTCQKCSARTCFTHDTIWHEGKTCKQYTKELQEKAKAGPSRALENKKSETWVKNNTKNCPAKGCNRPIQKNNGCDHMVCRKPGGCGYEFCWSFISANRITNAHSTQSSVESFLPANTTLISTMGDHGDGNIKVVVRCRPLNSRELARGAKGLIRMVGNQTFLDPPDEPAQQQKGRATERKTMAFSFDKSYWSAGPKDEPGYCSQQTLFDDLGKELLDHSFAGFNACILAYGQTGSGKSYSMMGYGADKGIIPLTCSELFTRIDQQCVSDPHIKFVVEVSYIEIYNEKVRDLLNPKNKGNLKVREHPSLGPYVEDLSKLVAASYDEMMTLMDEGNKARTVAATNMNETSSRSHAVFTLLLTMRRHDVDSGLDTEKVSRISLVDLAGSERANSTGATGQRLKEGANINKSLTTLGKVISSLALASSSEGSGKKGKGAEFVPYRDSVLTWLLKDSLGGNSKTAMIAAISPADYDETLSTLRYADQAKKIKNKAVVNEDPNAKMVRELREELEMLRARVAGGGMGAASEATYDPTIPASQQKVSYMAKDGTVKTVSKAELQEQLETSEKLMQSLNETWEEKLAKTQAVQKERETALEELGITVEKNHVGVHTPKRMPHLVNLNEDPLMSECLLYQLKEGKTTVGRVDSEKTLTIRLTGDNIKGEHCWFENSDGVVTLHGLPDTITLLNGKQISPDKPYKLKSGYRIILGDSHVFRFNNPEEVRKQRAKSSLHMSMTAAELEALTQPSPSTRPDSPASDADIDADWNFALREAALARLHGLDPGLDSLPDEDINKLYDRITKLKTARDHTSKGRPESSLSHAGDIWSEDGRPAPSDLTDDTSLEASGVEGSLRDMQAHLGDYEARLGALAEVNEVEEDLRAEKEQMEHALQVVQNQMKRLLEIRAKGLAATEDELKPFEPQIYTARQMRLIRKVLDKWRSHRSFSMAETVLSNAVLLKEANIISKELDKEVSYNFTIASGGTLACPASGLESIAGLGEFGDVADPVLASKTQPSVGIKVLDKQNNAIYVWSLERLQQQLQRMRNLTAYADRPSYSRHFSSSEPFYDPPPSGYSFIGNAMVSLAPLSRRFSSTSVAPIFCRYTAEAIGSCRIDIKVATVTHPSKSLGGSASTSRSTSPMPGTLPSGTKLRFTVSIDQVKGLSSVDFSSVHAQIRLSSFVGPAATQDEVYPSKSLEMDNTPLSDLKFRQTFSIAVTAKTLAYLRSGYAPIEFFGQIRPTYVERLERWDELRELRMINRSLGSNTDVRPTNLPAMRRSETDFVVEQSHDVVVWAQIRELTAEGEYLPVPVQSQGHLDPGVFCIRQGLQRRITLTMVTNSGRQLPWLRVTRARAGNVRLLDPRGQVQDSTSKDFYELKLLKDQPAELNTDGTSTLTANALWDSSAHDSQLLNRVTAANHRILVQIQWFVEVQSCLEPVQFSMDLAVTIQGRDAGKPSLLHNFLSSSKTLSKTSSVFNLRLTPPLTRSSKDLWRLDTSGKYVRNEDILGTWKPRGISVVEDYVKLDTAERRSADVQAIKVILAAAPPQVSLAEERWRDNDELLRKSLELWKKKFGHHGEIALKQDPSESGSPSTPTLTFEEDEPTVTIKLQAQTKLMARTDTATMKGHLKIMTNAMEDKWERRWCVLRRPYLSLYARSNEVEELAVISLPPGLKVENDPNWENLTGHKYTFTLYTASNSYAMKASSAKEQQAWMSKLDPTKIP</sequence>
<dbReference type="InterPro" id="IPR002867">
    <property type="entry name" value="IBR_dom"/>
</dbReference>
<keyword evidence="7" id="KW-0808">Transferase</keyword>
<dbReference type="GO" id="GO:0005874">
    <property type="term" value="C:microtubule"/>
    <property type="evidence" value="ECO:0007669"/>
    <property type="project" value="UniProtKB-KW"/>
</dbReference>
<evidence type="ECO:0000256" key="4">
    <source>
        <dbReference type="ARBA" id="ARBA00012251"/>
    </source>
</evidence>
<keyword evidence="13" id="KW-0833">Ubl conjugation pathway</keyword>
<keyword evidence="17 20" id="KW-0505">Motor protein</keyword>
<dbReference type="SUPFAM" id="SSF49879">
    <property type="entry name" value="SMAD/FHA domain"/>
    <property type="match status" value="1"/>
</dbReference>
<dbReference type="Gene3D" id="1.20.120.1750">
    <property type="match status" value="1"/>
</dbReference>
<feature type="compositionally biased region" description="Basic and acidic residues" evidence="22">
    <location>
        <begin position="961"/>
        <end position="970"/>
    </location>
</feature>
<evidence type="ECO:0000259" key="25">
    <source>
        <dbReference type="PROSITE" id="PS50089"/>
    </source>
</evidence>
<reference evidence="27 28" key="1">
    <citation type="journal article" date="2019" name="Fungal Biol. Biotechnol.">
        <title>Draft genome sequence of fastidious pathogen Ceratobasidium theobromae, which causes vascular-streak dieback in Theobroma cacao.</title>
        <authorList>
            <person name="Ali S.S."/>
            <person name="Asman A."/>
            <person name="Shao J."/>
            <person name="Firmansyah A.P."/>
            <person name="Susilo A.W."/>
            <person name="Rosmana A."/>
            <person name="McMahon P."/>
            <person name="Junaid M."/>
            <person name="Guest D."/>
            <person name="Kheng T.Y."/>
            <person name="Meinhardt L.W."/>
            <person name="Bailey B.A."/>
        </authorList>
    </citation>
    <scope>NUCLEOTIDE SEQUENCE [LARGE SCALE GENOMIC DNA]</scope>
    <source>
        <strain evidence="27 28">CT2</strain>
    </source>
</reference>
<dbReference type="InterPro" id="IPR022140">
    <property type="entry name" value="Kinesin-like_KIF1-typ"/>
</dbReference>
<dbReference type="EMBL" id="SSOP01000042">
    <property type="protein sequence ID" value="KAB5593235.1"/>
    <property type="molecule type" value="Genomic_DNA"/>
</dbReference>
<dbReference type="InterPro" id="IPR019821">
    <property type="entry name" value="Kinesin_motor_CS"/>
</dbReference>
<dbReference type="PROSITE" id="PS50067">
    <property type="entry name" value="KINESIN_MOTOR_2"/>
    <property type="match status" value="1"/>
</dbReference>
<dbReference type="InterPro" id="IPR022164">
    <property type="entry name" value="Kinesin-like"/>
</dbReference>